<protein>
    <submittedName>
        <fullName evidence="1">Uncharacterized protein</fullName>
    </submittedName>
</protein>
<dbReference type="RefSeq" id="WP_344046418.1">
    <property type="nucleotide sequence ID" value="NZ_BAAAPB010000003.1"/>
</dbReference>
<keyword evidence="2" id="KW-1185">Reference proteome</keyword>
<organism evidence="1 2">
    <name type="scientific">Nocardioides panacihumi</name>
    <dbReference type="NCBI Taxonomy" id="400774"/>
    <lineage>
        <taxon>Bacteria</taxon>
        <taxon>Bacillati</taxon>
        <taxon>Actinomycetota</taxon>
        <taxon>Actinomycetes</taxon>
        <taxon>Propionibacteriales</taxon>
        <taxon>Nocardioidaceae</taxon>
        <taxon>Nocardioides</taxon>
    </lineage>
</organism>
<dbReference type="EMBL" id="BAAAPB010000003">
    <property type="protein sequence ID" value="GAA1968816.1"/>
    <property type="molecule type" value="Genomic_DNA"/>
</dbReference>
<dbReference type="Proteomes" id="UP001500571">
    <property type="component" value="Unassembled WGS sequence"/>
</dbReference>
<name>A0ABN2RGM7_9ACTN</name>
<evidence type="ECO:0000313" key="1">
    <source>
        <dbReference type="EMBL" id="GAA1968816.1"/>
    </source>
</evidence>
<proteinExistence type="predicted"/>
<sequence length="148" mass="15523">MSVATGERVLASAPLIGGEGVVAGTREALYVADRRLPWEQVEAASWDQDSSVLTVSEVGAGAVHRLAVDSPVRLLQLVRERVTASVVLQRAVPLPLGSARVVARRAGGGNRDVTWFVEYDALADPDDPAVVALVRAALASARDDLGDA</sequence>
<evidence type="ECO:0000313" key="2">
    <source>
        <dbReference type="Proteomes" id="UP001500571"/>
    </source>
</evidence>
<accession>A0ABN2RGM7</accession>
<comment type="caution">
    <text evidence="1">The sequence shown here is derived from an EMBL/GenBank/DDBJ whole genome shotgun (WGS) entry which is preliminary data.</text>
</comment>
<gene>
    <name evidence="1" type="ORF">GCM10009798_31790</name>
</gene>
<reference evidence="1 2" key="1">
    <citation type="journal article" date="2019" name="Int. J. Syst. Evol. Microbiol.">
        <title>The Global Catalogue of Microorganisms (GCM) 10K type strain sequencing project: providing services to taxonomists for standard genome sequencing and annotation.</title>
        <authorList>
            <consortium name="The Broad Institute Genomics Platform"/>
            <consortium name="The Broad Institute Genome Sequencing Center for Infectious Disease"/>
            <person name="Wu L."/>
            <person name="Ma J."/>
        </authorList>
    </citation>
    <scope>NUCLEOTIDE SEQUENCE [LARGE SCALE GENOMIC DNA]</scope>
    <source>
        <strain evidence="1 2">JCM 15309</strain>
    </source>
</reference>